<dbReference type="Proteomes" id="UP001054945">
    <property type="component" value="Unassembled WGS sequence"/>
</dbReference>
<comment type="caution">
    <text evidence="1">The sequence shown here is derived from an EMBL/GenBank/DDBJ whole genome shotgun (WGS) entry which is preliminary data.</text>
</comment>
<gene>
    <name evidence="1" type="ORF">CEXT_152321</name>
</gene>
<protein>
    <submittedName>
        <fullName evidence="1">Uncharacterized protein</fullName>
    </submittedName>
</protein>
<name>A0AAV4UW59_CAEEX</name>
<reference evidence="1 2" key="1">
    <citation type="submission" date="2021-06" db="EMBL/GenBank/DDBJ databases">
        <title>Caerostris extrusa draft genome.</title>
        <authorList>
            <person name="Kono N."/>
            <person name="Arakawa K."/>
        </authorList>
    </citation>
    <scope>NUCLEOTIDE SEQUENCE [LARGE SCALE GENOMIC DNA]</scope>
</reference>
<evidence type="ECO:0000313" key="1">
    <source>
        <dbReference type="EMBL" id="GIY62141.1"/>
    </source>
</evidence>
<dbReference type="AlphaFoldDB" id="A0AAV4UW59"/>
<dbReference type="EMBL" id="BPLR01013586">
    <property type="protein sequence ID" value="GIY62141.1"/>
    <property type="molecule type" value="Genomic_DNA"/>
</dbReference>
<organism evidence="1 2">
    <name type="scientific">Caerostris extrusa</name>
    <name type="common">Bark spider</name>
    <name type="synonym">Caerostris bankana</name>
    <dbReference type="NCBI Taxonomy" id="172846"/>
    <lineage>
        <taxon>Eukaryota</taxon>
        <taxon>Metazoa</taxon>
        <taxon>Ecdysozoa</taxon>
        <taxon>Arthropoda</taxon>
        <taxon>Chelicerata</taxon>
        <taxon>Arachnida</taxon>
        <taxon>Araneae</taxon>
        <taxon>Araneomorphae</taxon>
        <taxon>Entelegynae</taxon>
        <taxon>Araneoidea</taxon>
        <taxon>Araneidae</taxon>
        <taxon>Caerostris</taxon>
    </lineage>
</organism>
<proteinExistence type="predicted"/>
<accession>A0AAV4UW59</accession>
<evidence type="ECO:0000313" key="2">
    <source>
        <dbReference type="Proteomes" id="UP001054945"/>
    </source>
</evidence>
<sequence>MRAEEVKAQCVGGIDFSALLPRMNISQRKLSLQKFDTNGPFCGEKEENLLVLVVAAILASDVGGGHVVERLSLQDAPMIIASSTWKKTNQVQLVPENASK</sequence>
<keyword evidence="2" id="KW-1185">Reference proteome</keyword>